<dbReference type="EMBL" id="MRZV01000889">
    <property type="protein sequence ID" value="PIK42947.1"/>
    <property type="molecule type" value="Genomic_DNA"/>
</dbReference>
<evidence type="ECO:0000259" key="6">
    <source>
        <dbReference type="PROSITE" id="PS50118"/>
    </source>
</evidence>
<evidence type="ECO:0000256" key="3">
    <source>
        <dbReference type="ARBA" id="ARBA00023242"/>
    </source>
</evidence>
<feature type="DNA-binding region" description="HMG box" evidence="4">
    <location>
        <begin position="90"/>
        <end position="158"/>
    </location>
</feature>
<reference evidence="7 8" key="1">
    <citation type="journal article" date="2017" name="PLoS Biol.">
        <title>The sea cucumber genome provides insights into morphological evolution and visceral regeneration.</title>
        <authorList>
            <person name="Zhang X."/>
            <person name="Sun L."/>
            <person name="Yuan J."/>
            <person name="Sun Y."/>
            <person name="Gao Y."/>
            <person name="Zhang L."/>
            <person name="Li S."/>
            <person name="Dai H."/>
            <person name="Hamel J.F."/>
            <person name="Liu C."/>
            <person name="Yu Y."/>
            <person name="Liu S."/>
            <person name="Lin W."/>
            <person name="Guo K."/>
            <person name="Jin S."/>
            <person name="Xu P."/>
            <person name="Storey K.B."/>
            <person name="Huan P."/>
            <person name="Zhang T."/>
            <person name="Zhou Y."/>
            <person name="Zhang J."/>
            <person name="Lin C."/>
            <person name="Li X."/>
            <person name="Xing L."/>
            <person name="Huo D."/>
            <person name="Sun M."/>
            <person name="Wang L."/>
            <person name="Mercier A."/>
            <person name="Li F."/>
            <person name="Yang H."/>
            <person name="Xiang J."/>
        </authorList>
    </citation>
    <scope>NUCLEOTIDE SEQUENCE [LARGE SCALE GENOMIC DNA]</scope>
    <source>
        <strain evidence="7">Shaxun</strain>
        <tissue evidence="7">Muscle</tissue>
    </source>
</reference>
<feature type="domain" description="HMG box" evidence="6">
    <location>
        <begin position="462"/>
        <end position="528"/>
    </location>
</feature>
<keyword evidence="2 4" id="KW-0238">DNA-binding</keyword>
<comment type="caution">
    <text evidence="7">The sequence shown here is derived from an EMBL/GenBank/DDBJ whole genome shotgun (WGS) entry which is preliminary data.</text>
</comment>
<gene>
    <name evidence="7" type="ORF">BSL78_20190</name>
</gene>
<name>A0A2G8K4K1_STIJA</name>
<dbReference type="CDD" id="cd21999">
    <property type="entry name" value="HMG-box_UBF1_rpt2"/>
    <property type="match status" value="1"/>
</dbReference>
<dbReference type="SUPFAM" id="SSF47095">
    <property type="entry name" value="HMG-box"/>
    <property type="match status" value="4"/>
</dbReference>
<dbReference type="SMART" id="SM00398">
    <property type="entry name" value="HMG"/>
    <property type="match status" value="4"/>
</dbReference>
<dbReference type="InterPro" id="IPR051762">
    <property type="entry name" value="UBF1"/>
</dbReference>
<protein>
    <submittedName>
        <fullName evidence="7">Putative nucleolar transcription factor 1-A isoform X4</fullName>
    </submittedName>
</protein>
<feature type="compositionally biased region" description="Basic and acidic residues" evidence="5">
    <location>
        <begin position="503"/>
        <end position="528"/>
    </location>
</feature>
<dbReference type="PROSITE" id="PS50118">
    <property type="entry name" value="HMG_BOX_2"/>
    <property type="match status" value="3"/>
</dbReference>
<dbReference type="PANTHER" id="PTHR46318">
    <property type="entry name" value="UPSTREAM BINDING TRANSCRIPTION FACTOR"/>
    <property type="match status" value="1"/>
</dbReference>
<dbReference type="PANTHER" id="PTHR46318:SF3">
    <property type="entry name" value="UPSTREAM BINDING TRANSCRIPTION FACTOR"/>
    <property type="match status" value="1"/>
</dbReference>
<proteinExistence type="predicted"/>
<feature type="region of interest" description="Disordered" evidence="5">
    <location>
        <begin position="503"/>
        <end position="640"/>
    </location>
</feature>
<sequence length="640" mass="74327">MDDRVTLVSNLKLQLPKRDTRSYKSTISKVNWEKVAFKQFSPKECQQEWELIQADIRKYKNATEIVTEALDMVNNTTYLPKLSALYPNMPKKPLTPFFQYYSAKHKSVKEKNPSFSQTKISQVLSEKYKTLPEKKKQKYVTKYAAEMKDYDVKKTEFYTEHPELKQSKKGEGSRSPICPTPYRWWLAKQLMDRPEVPRSEVESELRAKWKALSDKRRLKWIHMSLQKKDEYEQAIQEYSKTHPNFKPNSKPLLTKSEKALYDKAARQAHQTTNAKKEYFENLEKYVLTLPPEEAAKYQSELAASKVPSKSRKKASTAVPTASKSIFSGLDVYLNEFKEKFEKKNPNLKPKAIEKMLKEKYQALPKTKMNKYEERAKEMNALSSGSEADSSSDEDDDSEDEDDNEEEEEEEEEEDDVMARNLWIEHNLHSYMQVHKLKEARAKKSLRLAWENLEKARKVPWKNKRNRSAYGIFTSEMMRNQDIVKLDQKNKMKAVAEKWKNISKTEKRKYEAKKDRLWKKHEKDVEKYKKSLSSTDQELLEKVLTNPIPKTKQKVAKASTDTKDGESSEDSDSEESEEEEEDDEGSSGDDESDEDGEKGTEESAEEEATVQEKPIKQEQSSDDGATSSSESSSDSDSDDDN</sequence>
<evidence type="ECO:0000313" key="7">
    <source>
        <dbReference type="EMBL" id="PIK42947.1"/>
    </source>
</evidence>
<dbReference type="CDD" id="cd21998">
    <property type="entry name" value="HMG-box_UBF1_rpt1-like"/>
    <property type="match status" value="1"/>
</dbReference>
<dbReference type="CDD" id="cd00084">
    <property type="entry name" value="HMG-box_SF"/>
    <property type="match status" value="1"/>
</dbReference>
<feature type="region of interest" description="Disordered" evidence="5">
    <location>
        <begin position="377"/>
        <end position="415"/>
    </location>
</feature>
<evidence type="ECO:0000256" key="2">
    <source>
        <dbReference type="ARBA" id="ARBA00023125"/>
    </source>
</evidence>
<dbReference type="GO" id="GO:0003677">
    <property type="term" value="F:DNA binding"/>
    <property type="evidence" value="ECO:0007669"/>
    <property type="project" value="UniProtKB-UniRule"/>
</dbReference>
<dbReference type="OrthoDB" id="1919336at2759"/>
<feature type="DNA-binding region" description="HMG box" evidence="4">
    <location>
        <begin position="192"/>
        <end position="239"/>
    </location>
</feature>
<dbReference type="STRING" id="307972.A0A2G8K4K1"/>
<evidence type="ECO:0000256" key="5">
    <source>
        <dbReference type="SAM" id="MobiDB-lite"/>
    </source>
</evidence>
<keyword evidence="8" id="KW-1185">Reference proteome</keyword>
<feature type="compositionally biased region" description="Low complexity" evidence="5">
    <location>
        <begin position="621"/>
        <end position="631"/>
    </location>
</feature>
<feature type="domain" description="HMG box" evidence="6">
    <location>
        <begin position="90"/>
        <end position="158"/>
    </location>
</feature>
<organism evidence="7 8">
    <name type="scientific">Stichopus japonicus</name>
    <name type="common">Sea cucumber</name>
    <dbReference type="NCBI Taxonomy" id="307972"/>
    <lineage>
        <taxon>Eukaryota</taxon>
        <taxon>Metazoa</taxon>
        <taxon>Echinodermata</taxon>
        <taxon>Eleutherozoa</taxon>
        <taxon>Echinozoa</taxon>
        <taxon>Holothuroidea</taxon>
        <taxon>Aspidochirotacea</taxon>
        <taxon>Aspidochirotida</taxon>
        <taxon>Stichopodidae</taxon>
        <taxon>Apostichopus</taxon>
    </lineage>
</organism>
<dbReference type="Proteomes" id="UP000230750">
    <property type="component" value="Unassembled WGS sequence"/>
</dbReference>
<feature type="domain" description="HMG box" evidence="6">
    <location>
        <begin position="192"/>
        <end position="239"/>
    </location>
</feature>
<dbReference type="InterPro" id="IPR009071">
    <property type="entry name" value="HMG_box_dom"/>
</dbReference>
<dbReference type="AlphaFoldDB" id="A0A2G8K4K1"/>
<evidence type="ECO:0000256" key="1">
    <source>
        <dbReference type="ARBA" id="ARBA00004123"/>
    </source>
</evidence>
<keyword evidence="3 4" id="KW-0539">Nucleus</keyword>
<feature type="compositionally biased region" description="Acidic residues" evidence="5">
    <location>
        <begin position="566"/>
        <end position="608"/>
    </location>
</feature>
<accession>A0A2G8K4K1</accession>
<dbReference type="Gene3D" id="1.10.30.10">
    <property type="entry name" value="High mobility group box domain"/>
    <property type="match status" value="5"/>
</dbReference>
<evidence type="ECO:0000256" key="4">
    <source>
        <dbReference type="PROSITE-ProRule" id="PRU00267"/>
    </source>
</evidence>
<dbReference type="Pfam" id="PF00505">
    <property type="entry name" value="HMG_box"/>
    <property type="match status" value="3"/>
</dbReference>
<feature type="compositionally biased region" description="Acidic residues" evidence="5">
    <location>
        <begin position="389"/>
        <end position="415"/>
    </location>
</feature>
<dbReference type="GO" id="GO:0005634">
    <property type="term" value="C:nucleus"/>
    <property type="evidence" value="ECO:0007669"/>
    <property type="project" value="UniProtKB-SubCell"/>
</dbReference>
<comment type="subcellular location">
    <subcellularLocation>
        <location evidence="1">Nucleus</location>
    </subcellularLocation>
</comment>
<feature type="DNA-binding region" description="HMG box" evidence="4">
    <location>
        <begin position="462"/>
        <end position="528"/>
    </location>
</feature>
<dbReference type="InterPro" id="IPR036910">
    <property type="entry name" value="HMG_box_dom_sf"/>
</dbReference>
<evidence type="ECO:0000313" key="8">
    <source>
        <dbReference type="Proteomes" id="UP000230750"/>
    </source>
</evidence>